<dbReference type="EMBL" id="FNUC01000004">
    <property type="protein sequence ID" value="SEF18707.1"/>
    <property type="molecule type" value="Genomic_DNA"/>
</dbReference>
<evidence type="ECO:0000256" key="1">
    <source>
        <dbReference type="ARBA" id="ARBA00006484"/>
    </source>
</evidence>
<dbReference type="Gene3D" id="3.40.50.720">
    <property type="entry name" value="NAD(P)-binding Rossmann-like Domain"/>
    <property type="match status" value="1"/>
</dbReference>
<dbReference type="InterPro" id="IPR002347">
    <property type="entry name" value="SDR_fam"/>
</dbReference>
<dbReference type="STRING" id="561176.SAMN04488561_6776"/>
<dbReference type="AlphaFoldDB" id="A0A1H5Q0D6"/>
<evidence type="ECO:0000313" key="4">
    <source>
        <dbReference type="Proteomes" id="UP000181980"/>
    </source>
</evidence>
<dbReference type="FunFam" id="3.40.50.720:FF:000084">
    <property type="entry name" value="Short-chain dehydrogenase reductase"/>
    <property type="match status" value="1"/>
</dbReference>
<protein>
    <submittedName>
        <fullName evidence="3">3-oxoacyl-[acyl-carrier protein] reductase</fullName>
    </submittedName>
</protein>
<dbReference type="CDD" id="cd05233">
    <property type="entry name" value="SDR_c"/>
    <property type="match status" value="1"/>
</dbReference>
<evidence type="ECO:0000256" key="2">
    <source>
        <dbReference type="ARBA" id="ARBA00023002"/>
    </source>
</evidence>
<sequence length="262" mass="27607">MKAALITGASRGIGAGCALAFAREGYHVGVNHRSSAADAEQIAQQCRELGVEAEIFAADVADAGEAHAMVEHFVERFGRIDVLVNNAGGALRMPPGGFIDMPTEYWDGQIALNLSAASYCAQAAARSMVAQEVPGAIVNISSIHGDVTWVRRKALPYSAAKAGLNMLTKSLGVELIEYGINVNCIAPGLIHTKALDRYSERDLNGFNRKIPFGAGGTPADIAELAVFLADKSKSRFIVGQTITVDGGQSIDGAIDSMLDDPF</sequence>
<dbReference type="Proteomes" id="UP000181980">
    <property type="component" value="Unassembled WGS sequence"/>
</dbReference>
<keyword evidence="4" id="KW-1185">Reference proteome</keyword>
<proteinExistence type="inferred from homology"/>
<dbReference type="Pfam" id="PF13561">
    <property type="entry name" value="adh_short_C2"/>
    <property type="match status" value="1"/>
</dbReference>
<dbReference type="GO" id="GO:0016616">
    <property type="term" value="F:oxidoreductase activity, acting on the CH-OH group of donors, NAD or NADP as acceptor"/>
    <property type="evidence" value="ECO:0007669"/>
    <property type="project" value="TreeGrafter"/>
</dbReference>
<dbReference type="InterPro" id="IPR036291">
    <property type="entry name" value="NAD(P)-bd_dom_sf"/>
</dbReference>
<dbReference type="PANTHER" id="PTHR42760">
    <property type="entry name" value="SHORT-CHAIN DEHYDROGENASES/REDUCTASES FAMILY MEMBER"/>
    <property type="match status" value="1"/>
</dbReference>
<accession>A0A1H5Q0D6</accession>
<comment type="similarity">
    <text evidence="1">Belongs to the short-chain dehydrogenases/reductases (SDR) family.</text>
</comment>
<gene>
    <name evidence="3" type="ORF">SAMN04488561_6776</name>
</gene>
<dbReference type="PRINTS" id="PR00080">
    <property type="entry name" value="SDRFAMILY"/>
</dbReference>
<dbReference type="RefSeq" id="WP_069111514.1">
    <property type="nucleotide sequence ID" value="NZ_FNUC01000004.1"/>
</dbReference>
<reference evidence="4" key="1">
    <citation type="submission" date="2016-10" db="EMBL/GenBank/DDBJ databases">
        <authorList>
            <person name="Varghese N."/>
            <person name="Submissions S."/>
        </authorList>
    </citation>
    <scope>NUCLEOTIDE SEQUENCE [LARGE SCALE GENOMIC DNA]</scope>
    <source>
        <strain evidence="4">DSM 45237</strain>
    </source>
</reference>
<dbReference type="OrthoDB" id="9803333at2"/>
<evidence type="ECO:0000313" key="3">
    <source>
        <dbReference type="EMBL" id="SEF18707.1"/>
    </source>
</evidence>
<name>A0A1H5Q0D6_9ACTN</name>
<organism evidence="3 4">
    <name type="scientific">Jiangella alba</name>
    <dbReference type="NCBI Taxonomy" id="561176"/>
    <lineage>
        <taxon>Bacteria</taxon>
        <taxon>Bacillati</taxon>
        <taxon>Actinomycetota</taxon>
        <taxon>Actinomycetes</taxon>
        <taxon>Jiangellales</taxon>
        <taxon>Jiangellaceae</taxon>
        <taxon>Jiangella</taxon>
    </lineage>
</organism>
<keyword evidence="2" id="KW-0560">Oxidoreductase</keyword>
<dbReference type="SUPFAM" id="SSF51735">
    <property type="entry name" value="NAD(P)-binding Rossmann-fold domains"/>
    <property type="match status" value="1"/>
</dbReference>
<dbReference type="PRINTS" id="PR00081">
    <property type="entry name" value="GDHRDH"/>
</dbReference>